<feature type="region of interest" description="Disordered" evidence="1">
    <location>
        <begin position="1"/>
        <end position="21"/>
    </location>
</feature>
<accession>A0ABD3B1S7</accession>
<evidence type="ECO:0000256" key="1">
    <source>
        <dbReference type="SAM" id="MobiDB-lite"/>
    </source>
</evidence>
<gene>
    <name evidence="2" type="ORF">ACH5RR_000846</name>
</gene>
<name>A0ABD3B1S7_9GENT</name>
<protein>
    <submittedName>
        <fullName evidence="2">Uncharacterized protein</fullName>
    </submittedName>
</protein>
<comment type="caution">
    <text evidence="2">The sequence shown here is derived from an EMBL/GenBank/DDBJ whole genome shotgun (WGS) entry which is preliminary data.</text>
</comment>
<evidence type="ECO:0000313" key="3">
    <source>
        <dbReference type="Proteomes" id="UP001630127"/>
    </source>
</evidence>
<proteinExistence type="predicted"/>
<dbReference type="Gene3D" id="3.60.10.10">
    <property type="entry name" value="Endonuclease/exonuclease/phosphatase"/>
    <property type="match status" value="1"/>
</dbReference>
<dbReference type="AlphaFoldDB" id="A0ABD3B1S7"/>
<dbReference type="Proteomes" id="UP001630127">
    <property type="component" value="Unassembled WGS sequence"/>
</dbReference>
<sequence length="136" mass="15581">MQNDRIQTEQCQSHSNRPVMQPKEEIAEGKNVKGLDHYTSLKMVHFSIDCTSLSRPILVSTVYAKCTVPAGRVLWDIIAGITASQQSAWLIEGDFNVIMDSSEYVLSSLGMVIDWVRWCRKGLIDFWEISYFYKNN</sequence>
<dbReference type="SUPFAM" id="SSF56219">
    <property type="entry name" value="DNase I-like"/>
    <property type="match status" value="1"/>
</dbReference>
<dbReference type="InterPro" id="IPR036691">
    <property type="entry name" value="Endo/exonu/phosph_ase_sf"/>
</dbReference>
<dbReference type="EMBL" id="JBJUIK010000001">
    <property type="protein sequence ID" value="KAL3537480.1"/>
    <property type="molecule type" value="Genomic_DNA"/>
</dbReference>
<reference evidence="2 3" key="1">
    <citation type="submission" date="2024-11" db="EMBL/GenBank/DDBJ databases">
        <title>A near-complete genome assembly of Cinchona calisaya.</title>
        <authorList>
            <person name="Lian D.C."/>
            <person name="Zhao X.W."/>
            <person name="Wei L."/>
        </authorList>
    </citation>
    <scope>NUCLEOTIDE SEQUENCE [LARGE SCALE GENOMIC DNA]</scope>
    <source>
        <tissue evidence="2">Nenye</tissue>
    </source>
</reference>
<feature type="compositionally biased region" description="Polar residues" evidence="1">
    <location>
        <begin position="1"/>
        <end position="18"/>
    </location>
</feature>
<organism evidence="2 3">
    <name type="scientific">Cinchona calisaya</name>
    <dbReference type="NCBI Taxonomy" id="153742"/>
    <lineage>
        <taxon>Eukaryota</taxon>
        <taxon>Viridiplantae</taxon>
        <taxon>Streptophyta</taxon>
        <taxon>Embryophyta</taxon>
        <taxon>Tracheophyta</taxon>
        <taxon>Spermatophyta</taxon>
        <taxon>Magnoliopsida</taxon>
        <taxon>eudicotyledons</taxon>
        <taxon>Gunneridae</taxon>
        <taxon>Pentapetalae</taxon>
        <taxon>asterids</taxon>
        <taxon>lamiids</taxon>
        <taxon>Gentianales</taxon>
        <taxon>Rubiaceae</taxon>
        <taxon>Cinchonoideae</taxon>
        <taxon>Cinchoneae</taxon>
        <taxon>Cinchona</taxon>
    </lineage>
</organism>
<keyword evidence="3" id="KW-1185">Reference proteome</keyword>
<evidence type="ECO:0000313" key="2">
    <source>
        <dbReference type="EMBL" id="KAL3537480.1"/>
    </source>
</evidence>